<keyword evidence="3" id="KW-0813">Transport</keyword>
<evidence type="ECO:0000256" key="4">
    <source>
        <dbReference type="ARBA" id="ARBA00022452"/>
    </source>
</evidence>
<evidence type="ECO:0000256" key="8">
    <source>
        <dbReference type="ARBA" id="ARBA00023114"/>
    </source>
</evidence>
<evidence type="ECO:0000256" key="5">
    <source>
        <dbReference type="ARBA" id="ARBA00022692"/>
    </source>
</evidence>
<reference evidence="13 14" key="1">
    <citation type="submission" date="2024-11" db="EMBL/GenBank/DDBJ databases">
        <title>Using genomics to understand microbial adaptation to soil warming.</title>
        <authorList>
            <person name="Deangelis K.M. PhD."/>
        </authorList>
    </citation>
    <scope>NUCLEOTIDE SEQUENCE [LARGE SCALE GENOMIC DNA]</scope>
    <source>
        <strain evidence="13 14">GAS97</strain>
    </source>
</reference>
<evidence type="ECO:0000256" key="9">
    <source>
        <dbReference type="ARBA" id="ARBA00023136"/>
    </source>
</evidence>
<keyword evidence="10" id="KW-0998">Cell outer membrane</keyword>
<evidence type="ECO:0000256" key="10">
    <source>
        <dbReference type="ARBA" id="ARBA00023237"/>
    </source>
</evidence>
<evidence type="ECO:0000256" key="3">
    <source>
        <dbReference type="ARBA" id="ARBA00022448"/>
    </source>
</evidence>
<dbReference type="InterPro" id="IPR033900">
    <property type="entry name" value="Gram_neg_porin_domain"/>
</dbReference>
<organism evidence="13 14">
    <name type="scientific">Caballeronia udeis</name>
    <dbReference type="NCBI Taxonomy" id="1232866"/>
    <lineage>
        <taxon>Bacteria</taxon>
        <taxon>Pseudomonadati</taxon>
        <taxon>Pseudomonadota</taxon>
        <taxon>Betaproteobacteria</taxon>
        <taxon>Burkholderiales</taxon>
        <taxon>Burkholderiaceae</taxon>
        <taxon>Caballeronia</taxon>
    </lineage>
</organism>
<evidence type="ECO:0000256" key="1">
    <source>
        <dbReference type="ARBA" id="ARBA00004571"/>
    </source>
</evidence>
<dbReference type="PANTHER" id="PTHR34501:SF9">
    <property type="entry name" value="MAJOR OUTER MEMBRANE PROTEIN P.IA"/>
    <property type="match status" value="1"/>
</dbReference>
<evidence type="ECO:0000256" key="11">
    <source>
        <dbReference type="SAM" id="SignalP"/>
    </source>
</evidence>
<evidence type="ECO:0000256" key="6">
    <source>
        <dbReference type="ARBA" id="ARBA00022729"/>
    </source>
</evidence>
<evidence type="ECO:0000256" key="7">
    <source>
        <dbReference type="ARBA" id="ARBA00023065"/>
    </source>
</evidence>
<evidence type="ECO:0000313" key="13">
    <source>
        <dbReference type="EMBL" id="MFK4448779.1"/>
    </source>
</evidence>
<feature type="signal peptide" evidence="11">
    <location>
        <begin position="1"/>
        <end position="21"/>
    </location>
</feature>
<dbReference type="InterPro" id="IPR002299">
    <property type="entry name" value="Porin_Neis"/>
</dbReference>
<dbReference type="SUPFAM" id="SSF56935">
    <property type="entry name" value="Porins"/>
    <property type="match status" value="1"/>
</dbReference>
<dbReference type="InterPro" id="IPR050298">
    <property type="entry name" value="Gram-neg_bact_OMP"/>
</dbReference>
<dbReference type="CDD" id="cd00342">
    <property type="entry name" value="gram_neg_porins"/>
    <property type="match status" value="1"/>
</dbReference>
<evidence type="ECO:0000256" key="2">
    <source>
        <dbReference type="ARBA" id="ARBA00011233"/>
    </source>
</evidence>
<protein>
    <submittedName>
        <fullName evidence="13">Porin</fullName>
    </submittedName>
</protein>
<keyword evidence="7" id="KW-0406">Ion transport</keyword>
<keyword evidence="8" id="KW-0626">Porin</keyword>
<dbReference type="InterPro" id="IPR023614">
    <property type="entry name" value="Porin_dom_sf"/>
</dbReference>
<dbReference type="RefSeq" id="WP_404615329.1">
    <property type="nucleotide sequence ID" value="NZ_JBIYDN010000061.1"/>
</dbReference>
<comment type="subunit">
    <text evidence="2">Homotrimer.</text>
</comment>
<dbReference type="PANTHER" id="PTHR34501">
    <property type="entry name" value="PROTEIN YDDL-RELATED"/>
    <property type="match status" value="1"/>
</dbReference>
<name>A0ABW8MYG7_9BURK</name>
<keyword evidence="6 11" id="KW-0732">Signal</keyword>
<keyword evidence="14" id="KW-1185">Reference proteome</keyword>
<gene>
    <name evidence="13" type="ORF">ABH943_008823</name>
</gene>
<comment type="caution">
    <text evidence="13">The sequence shown here is derived from an EMBL/GenBank/DDBJ whole genome shotgun (WGS) entry which is preliminary data.</text>
</comment>
<accession>A0ABW8MYG7</accession>
<keyword evidence="5" id="KW-0812">Transmembrane</keyword>
<feature type="domain" description="Porin" evidence="12">
    <location>
        <begin position="17"/>
        <end position="358"/>
    </location>
</feature>
<sequence>MKRKLIALGAFGVGLVGSVHAQNSVTLYGLLDDGFVYNSNAKGTRQYEMAAGNLEGNRWGLIGSEDLGGGLKAIFRLENGFNINSGALGQGGAMFGRRAYVGLSNEYGVATIGRQYDALTSYMARYTAGGAGGDGVVASWAGVYGVHPGDMDNLGGTNRTNNSVKIDTESFRGLQAQAFYSFGNAAGNFTSNQTYSFATSYRSGPLDVGVAYDNVRDPNYALYGDNSNSNTATSTSSLNMSSPVYSGFASAHTLQIVAAGIGYQIGAFRLGTEYSNVQFQNIGTESGTGLNPGKLSGTARFNIGEINAIYRATPALQLGAAFAVTRGSSVGAISGAHYNQTDIGADYALSKTTDLYAVGIYQLASGHDSTGKVAVATIANLTASNNNKQAAVTLGIRHRF</sequence>
<evidence type="ECO:0000313" key="14">
    <source>
        <dbReference type="Proteomes" id="UP001620514"/>
    </source>
</evidence>
<dbReference type="Proteomes" id="UP001620514">
    <property type="component" value="Unassembled WGS sequence"/>
</dbReference>
<dbReference type="Pfam" id="PF13609">
    <property type="entry name" value="Porin_4"/>
    <property type="match status" value="1"/>
</dbReference>
<proteinExistence type="predicted"/>
<feature type="chain" id="PRO_5046167060" evidence="11">
    <location>
        <begin position="22"/>
        <end position="400"/>
    </location>
</feature>
<evidence type="ECO:0000259" key="12">
    <source>
        <dbReference type="Pfam" id="PF13609"/>
    </source>
</evidence>
<dbReference type="PRINTS" id="PR00184">
    <property type="entry name" value="NEISSPPORIN"/>
</dbReference>
<dbReference type="Gene3D" id="2.40.160.10">
    <property type="entry name" value="Porin"/>
    <property type="match status" value="1"/>
</dbReference>
<keyword evidence="4" id="KW-1134">Transmembrane beta strand</keyword>
<dbReference type="EMBL" id="JBIYDN010000061">
    <property type="protein sequence ID" value="MFK4448779.1"/>
    <property type="molecule type" value="Genomic_DNA"/>
</dbReference>
<keyword evidence="9" id="KW-0472">Membrane</keyword>
<comment type="subcellular location">
    <subcellularLocation>
        <location evidence="1">Cell outer membrane</location>
        <topology evidence="1">Multi-pass membrane protein</topology>
    </subcellularLocation>
</comment>